<proteinExistence type="predicted"/>
<organism evidence="2 3">
    <name type="scientific">Tepidamorphus gemmatus</name>
    <dbReference type="NCBI Taxonomy" id="747076"/>
    <lineage>
        <taxon>Bacteria</taxon>
        <taxon>Pseudomonadati</taxon>
        <taxon>Pseudomonadota</taxon>
        <taxon>Alphaproteobacteria</taxon>
        <taxon>Hyphomicrobiales</taxon>
        <taxon>Tepidamorphaceae</taxon>
        <taxon>Tepidamorphus</taxon>
    </lineage>
</organism>
<dbReference type="RefSeq" id="WP_165926870.1">
    <property type="nucleotide sequence ID" value="NZ_SMAK01000005.1"/>
</dbReference>
<sequence>MSGRVVGAVRVAAACVVAGCATQAPNVDAYVTDIGSGETVVVSPGWPSAVSLASPPLHQPPTWHLRRGAQLDQELQAWAREAGWTLLWRPDFSWRVAEDAVFAGSFEEAVQAVIAGLYADGEPVRLLLWLDNRVAEVVSDARV</sequence>
<dbReference type="Proteomes" id="UP000295678">
    <property type="component" value="Unassembled WGS sequence"/>
</dbReference>
<feature type="domain" description="Toxin co-regulated pilus biosynthesis protein Q C-terminal" evidence="1">
    <location>
        <begin position="62"/>
        <end position="139"/>
    </location>
</feature>
<keyword evidence="3" id="KW-1185">Reference proteome</keyword>
<dbReference type="EMBL" id="SMAK01000005">
    <property type="protein sequence ID" value="TCT10733.1"/>
    <property type="molecule type" value="Genomic_DNA"/>
</dbReference>
<name>A0A4R3MCX0_9HYPH</name>
<dbReference type="AlphaFoldDB" id="A0A4R3MCX0"/>
<evidence type="ECO:0000259" key="1">
    <source>
        <dbReference type="Pfam" id="PF10671"/>
    </source>
</evidence>
<dbReference type="InterPro" id="IPR018927">
    <property type="entry name" value="Pilus_synth_Q_C"/>
</dbReference>
<accession>A0A4R3MCX0</accession>
<dbReference type="Gene3D" id="3.55.50.70">
    <property type="match status" value="1"/>
</dbReference>
<comment type="caution">
    <text evidence="2">The sequence shown here is derived from an EMBL/GenBank/DDBJ whole genome shotgun (WGS) entry which is preliminary data.</text>
</comment>
<evidence type="ECO:0000313" key="3">
    <source>
        <dbReference type="Proteomes" id="UP000295678"/>
    </source>
</evidence>
<gene>
    <name evidence="2" type="ORF">EDC22_105233</name>
</gene>
<protein>
    <submittedName>
        <fullName evidence="2">Toxin co-regulated pilus biosynthesis protein Q</fullName>
    </submittedName>
</protein>
<dbReference type="Pfam" id="PF10671">
    <property type="entry name" value="TcpQ"/>
    <property type="match status" value="1"/>
</dbReference>
<evidence type="ECO:0000313" key="2">
    <source>
        <dbReference type="EMBL" id="TCT10733.1"/>
    </source>
</evidence>
<reference evidence="2 3" key="1">
    <citation type="submission" date="2019-03" db="EMBL/GenBank/DDBJ databases">
        <title>Genomic Encyclopedia of Type Strains, Phase IV (KMG-IV): sequencing the most valuable type-strain genomes for metagenomic binning, comparative biology and taxonomic classification.</title>
        <authorList>
            <person name="Goeker M."/>
        </authorList>
    </citation>
    <scope>NUCLEOTIDE SEQUENCE [LARGE SCALE GENOMIC DNA]</scope>
    <source>
        <strain evidence="2 3">DSM 19345</strain>
    </source>
</reference>